<dbReference type="EMBL" id="MOMC01000010">
    <property type="protein sequence ID" value="ONH32381.1"/>
    <property type="molecule type" value="Genomic_DNA"/>
</dbReference>
<dbReference type="RefSeq" id="WP_076813997.1">
    <property type="nucleotide sequence ID" value="NZ_MOMC01000010.1"/>
</dbReference>
<dbReference type="Pfam" id="PF14248">
    <property type="entry name" value="DUF4345"/>
    <property type="match status" value="1"/>
</dbReference>
<dbReference type="OrthoDB" id="3213933at2"/>
<dbReference type="STRING" id="1834516.BL253_04890"/>
<comment type="caution">
    <text evidence="1">The sequence shown here is derived from an EMBL/GenBank/DDBJ whole genome shotgun (WGS) entry which is preliminary data.</text>
</comment>
<reference evidence="2" key="1">
    <citation type="submission" date="2016-10" db="EMBL/GenBank/DDBJ databases">
        <title>Frankia sp. NRRL B-16386 Genome sequencing.</title>
        <authorList>
            <person name="Ghodhbane-Gtari F."/>
            <person name="Swanson E."/>
            <person name="Gueddou A."/>
            <person name="Hezbri K."/>
            <person name="Ktari K."/>
            <person name="Nouioui I."/>
            <person name="Morris K."/>
            <person name="Simpson S."/>
            <person name="Abebe-Akele F."/>
            <person name="Thomas K."/>
            <person name="Gtari M."/>
            <person name="Tisa L.S."/>
        </authorList>
    </citation>
    <scope>NUCLEOTIDE SEQUENCE [LARGE SCALE GENOMIC DNA]</scope>
    <source>
        <strain evidence="2">NRRL B-16386</strain>
    </source>
</reference>
<proteinExistence type="predicted"/>
<gene>
    <name evidence="1" type="ORF">BL253_04890</name>
</gene>
<organism evidence="1 2">
    <name type="scientific">Pseudofrankia asymbiotica</name>
    <dbReference type="NCBI Taxonomy" id="1834516"/>
    <lineage>
        <taxon>Bacteria</taxon>
        <taxon>Bacillati</taxon>
        <taxon>Actinomycetota</taxon>
        <taxon>Actinomycetes</taxon>
        <taxon>Frankiales</taxon>
        <taxon>Frankiaceae</taxon>
        <taxon>Pseudofrankia</taxon>
    </lineage>
</organism>
<dbReference type="Proteomes" id="UP000188929">
    <property type="component" value="Unassembled WGS sequence"/>
</dbReference>
<evidence type="ECO:0008006" key="3">
    <source>
        <dbReference type="Google" id="ProtNLM"/>
    </source>
</evidence>
<evidence type="ECO:0000313" key="1">
    <source>
        <dbReference type="EMBL" id="ONH32381.1"/>
    </source>
</evidence>
<keyword evidence="2" id="KW-1185">Reference proteome</keyword>
<accession>A0A1V2IIX7</accession>
<name>A0A1V2IIX7_9ACTN</name>
<sequence>MDAGRLSSAALMVSGAAGVVMPVRFATALDLPPTTGRGRAETRAGLGGTYTALGGWALVSRAPAARTAVGVTWLGAAAARLVSMKVDRPRTDWVFWLSLGMEVGLGTAALVSRPRPGELPAD</sequence>
<evidence type="ECO:0000313" key="2">
    <source>
        <dbReference type="Proteomes" id="UP000188929"/>
    </source>
</evidence>
<dbReference type="AlphaFoldDB" id="A0A1V2IIX7"/>
<protein>
    <recommendedName>
        <fullName evidence="3">DUF4345 domain-containing protein</fullName>
    </recommendedName>
</protein>
<dbReference type="InterPro" id="IPR025597">
    <property type="entry name" value="DUF4345"/>
</dbReference>